<comment type="caution">
    <text evidence="2">The sequence shown here is derived from an EMBL/GenBank/DDBJ whole genome shotgun (WGS) entry which is preliminary data.</text>
</comment>
<dbReference type="Proteomes" id="UP001231675">
    <property type="component" value="Unassembled WGS sequence"/>
</dbReference>
<reference evidence="2 3" key="1">
    <citation type="submission" date="2023-07" db="EMBL/GenBank/DDBJ databases">
        <title>Sequencing the genomes of 1000 actinobacteria strains.</title>
        <authorList>
            <person name="Klenk H.-P."/>
        </authorList>
    </citation>
    <scope>NUCLEOTIDE SEQUENCE [LARGE SCALE GENOMIC DNA]</scope>
    <source>
        <strain evidence="2 3">DSM 40229</strain>
    </source>
</reference>
<sequence>MIQEPAPHETWRSGITTGSAAGEGMRRLAVETGAFPAPTDG</sequence>
<feature type="region of interest" description="Disordered" evidence="1">
    <location>
        <begin position="1"/>
        <end position="23"/>
    </location>
</feature>
<accession>A0ABT9LPD5</accession>
<evidence type="ECO:0000313" key="3">
    <source>
        <dbReference type="Proteomes" id="UP001231675"/>
    </source>
</evidence>
<dbReference type="EMBL" id="JAURUD010000001">
    <property type="protein sequence ID" value="MDP9685398.1"/>
    <property type="molecule type" value="Genomic_DNA"/>
</dbReference>
<organism evidence="2 3">
    <name type="scientific">Streptomyces griseoviridis</name>
    <dbReference type="NCBI Taxonomy" id="45398"/>
    <lineage>
        <taxon>Bacteria</taxon>
        <taxon>Bacillati</taxon>
        <taxon>Actinomycetota</taxon>
        <taxon>Actinomycetes</taxon>
        <taxon>Kitasatosporales</taxon>
        <taxon>Streptomycetaceae</taxon>
        <taxon>Streptomyces</taxon>
    </lineage>
</organism>
<protein>
    <submittedName>
        <fullName evidence="2">Uncharacterized protein</fullName>
    </submittedName>
</protein>
<keyword evidence="3" id="KW-1185">Reference proteome</keyword>
<gene>
    <name evidence="2" type="ORF">J2S47_005900</name>
</gene>
<evidence type="ECO:0000313" key="2">
    <source>
        <dbReference type="EMBL" id="MDP9685398.1"/>
    </source>
</evidence>
<evidence type="ECO:0000256" key="1">
    <source>
        <dbReference type="SAM" id="MobiDB-lite"/>
    </source>
</evidence>
<feature type="compositionally biased region" description="Basic and acidic residues" evidence="1">
    <location>
        <begin position="1"/>
        <end position="11"/>
    </location>
</feature>
<proteinExistence type="predicted"/>
<name>A0ABT9LPD5_STRGD</name>